<dbReference type="Gene3D" id="1.10.1380.10">
    <property type="entry name" value="Neutral endopeptidase , domain2"/>
    <property type="match status" value="1"/>
</dbReference>
<feature type="region of interest" description="Disordered" evidence="2">
    <location>
        <begin position="97"/>
        <end position="152"/>
    </location>
</feature>
<keyword evidence="3" id="KW-0472">Membrane</keyword>
<dbReference type="GO" id="GO:0004222">
    <property type="term" value="F:metalloendopeptidase activity"/>
    <property type="evidence" value="ECO:0007669"/>
    <property type="project" value="InterPro"/>
</dbReference>
<dbReference type="VEuPathDB" id="VectorBase:HLOH_050079"/>
<feature type="coiled-coil region" evidence="1">
    <location>
        <begin position="473"/>
        <end position="507"/>
    </location>
</feature>
<dbReference type="EMBL" id="JABSTR010000004">
    <property type="protein sequence ID" value="KAH9367244.1"/>
    <property type="molecule type" value="Genomic_DNA"/>
</dbReference>
<evidence type="ECO:0000256" key="1">
    <source>
        <dbReference type="SAM" id="Coils"/>
    </source>
</evidence>
<reference evidence="5 6" key="1">
    <citation type="journal article" date="2020" name="Cell">
        <title>Large-Scale Comparative Analyses of Tick Genomes Elucidate Their Genetic Diversity and Vector Capacities.</title>
        <authorList>
            <consortium name="Tick Genome and Microbiome Consortium (TIGMIC)"/>
            <person name="Jia N."/>
            <person name="Wang J."/>
            <person name="Shi W."/>
            <person name="Du L."/>
            <person name="Sun Y."/>
            <person name="Zhan W."/>
            <person name="Jiang J.F."/>
            <person name="Wang Q."/>
            <person name="Zhang B."/>
            <person name="Ji P."/>
            <person name="Bell-Sakyi L."/>
            <person name="Cui X.M."/>
            <person name="Yuan T.T."/>
            <person name="Jiang B.G."/>
            <person name="Yang W.F."/>
            <person name="Lam T.T."/>
            <person name="Chang Q.C."/>
            <person name="Ding S.J."/>
            <person name="Wang X.J."/>
            <person name="Zhu J.G."/>
            <person name="Ruan X.D."/>
            <person name="Zhao L."/>
            <person name="Wei J.T."/>
            <person name="Ye R.Z."/>
            <person name="Que T.C."/>
            <person name="Du C.H."/>
            <person name="Zhou Y.H."/>
            <person name="Cheng J.X."/>
            <person name="Dai P.F."/>
            <person name="Guo W.B."/>
            <person name="Han X.H."/>
            <person name="Huang E.J."/>
            <person name="Li L.F."/>
            <person name="Wei W."/>
            <person name="Gao Y.C."/>
            <person name="Liu J.Z."/>
            <person name="Shao H.Z."/>
            <person name="Wang X."/>
            <person name="Wang C.C."/>
            <person name="Yang T.C."/>
            <person name="Huo Q.B."/>
            <person name="Li W."/>
            <person name="Chen H.Y."/>
            <person name="Chen S.E."/>
            <person name="Zhou L.G."/>
            <person name="Ni X.B."/>
            <person name="Tian J.H."/>
            <person name="Sheng Y."/>
            <person name="Liu T."/>
            <person name="Pan Y.S."/>
            <person name="Xia L.Y."/>
            <person name="Li J."/>
            <person name="Zhao F."/>
            <person name="Cao W.C."/>
        </authorList>
    </citation>
    <scope>NUCLEOTIDE SEQUENCE [LARGE SCALE GENOMIC DNA]</scope>
    <source>
        <strain evidence="5">HaeL-2018</strain>
    </source>
</reference>
<feature type="compositionally biased region" description="Basic residues" evidence="2">
    <location>
        <begin position="25"/>
        <end position="35"/>
    </location>
</feature>
<feature type="region of interest" description="Disordered" evidence="2">
    <location>
        <begin position="167"/>
        <end position="190"/>
    </location>
</feature>
<accession>A0A9J6FZ02</accession>
<dbReference type="InterPro" id="IPR042089">
    <property type="entry name" value="Peptidase_M13_dom_2"/>
</dbReference>
<feature type="region of interest" description="Disordered" evidence="2">
    <location>
        <begin position="388"/>
        <end position="410"/>
    </location>
</feature>
<keyword evidence="3" id="KW-0812">Transmembrane</keyword>
<comment type="caution">
    <text evidence="5">The sequence shown here is derived from an EMBL/GenBank/DDBJ whole genome shotgun (WGS) entry which is preliminary data.</text>
</comment>
<feature type="region of interest" description="Disordered" evidence="2">
    <location>
        <begin position="1"/>
        <end position="57"/>
    </location>
</feature>
<feature type="domain" description="Peptidase M13 C-terminal" evidence="4">
    <location>
        <begin position="1272"/>
        <end position="1445"/>
    </location>
</feature>
<dbReference type="Proteomes" id="UP000821853">
    <property type="component" value="Chromosome 2"/>
</dbReference>
<dbReference type="PANTHER" id="PTHR11733:SF241">
    <property type="entry name" value="GH26575P-RELATED"/>
    <property type="match status" value="1"/>
</dbReference>
<keyword evidence="3" id="KW-1133">Transmembrane helix</keyword>
<dbReference type="Gene3D" id="3.40.390.10">
    <property type="entry name" value="Collagenase (Catalytic Domain)"/>
    <property type="match status" value="1"/>
</dbReference>
<dbReference type="InterPro" id="IPR000718">
    <property type="entry name" value="Peptidase_M13"/>
</dbReference>
<dbReference type="InterPro" id="IPR018497">
    <property type="entry name" value="Peptidase_M13_C"/>
</dbReference>
<feature type="region of interest" description="Disordered" evidence="2">
    <location>
        <begin position="241"/>
        <end position="286"/>
    </location>
</feature>
<dbReference type="GO" id="GO:0005886">
    <property type="term" value="C:plasma membrane"/>
    <property type="evidence" value="ECO:0007669"/>
    <property type="project" value="TreeGrafter"/>
</dbReference>
<evidence type="ECO:0000313" key="6">
    <source>
        <dbReference type="Proteomes" id="UP000821853"/>
    </source>
</evidence>
<feature type="transmembrane region" description="Helical" evidence="3">
    <location>
        <begin position="781"/>
        <end position="803"/>
    </location>
</feature>
<organism evidence="5 6">
    <name type="scientific">Haemaphysalis longicornis</name>
    <name type="common">Bush tick</name>
    <dbReference type="NCBI Taxonomy" id="44386"/>
    <lineage>
        <taxon>Eukaryota</taxon>
        <taxon>Metazoa</taxon>
        <taxon>Ecdysozoa</taxon>
        <taxon>Arthropoda</taxon>
        <taxon>Chelicerata</taxon>
        <taxon>Arachnida</taxon>
        <taxon>Acari</taxon>
        <taxon>Parasitiformes</taxon>
        <taxon>Ixodida</taxon>
        <taxon>Ixodoidea</taxon>
        <taxon>Ixodidae</taxon>
        <taxon>Haemaphysalinae</taxon>
        <taxon>Haemaphysalis</taxon>
    </lineage>
</organism>
<dbReference type="PROSITE" id="PS51885">
    <property type="entry name" value="NEPRILYSIN"/>
    <property type="match status" value="1"/>
</dbReference>
<proteinExistence type="predicted"/>
<evidence type="ECO:0000259" key="4">
    <source>
        <dbReference type="Pfam" id="PF01431"/>
    </source>
</evidence>
<keyword evidence="1" id="KW-0175">Coiled coil</keyword>
<keyword evidence="6" id="KW-1185">Reference proteome</keyword>
<sequence length="1449" mass="161987">MDRKNPHAVIPPRRTSPSFADSAERRHHTKKRTRERRYDLHAAETHSSYPAEGQEKRFAPTAFQQFHHPKLAFGNSIGLEKLIPGHKSAEGLRRGVPETHHLSPQAPHTNPDTKCESNAAGHTSVSPPAVSPPSVVRPPEERSRPIFEGTNSPRSAILATLVDSDFRRPAVSGHPGKRRPAVSGHPAKRDYCSKGAIARVLDEERAMRKAARQRSPDCDAGEDERLLWKMYFDTASPVCPPRMPASSRVPSSTPKGPLSGAMSPVRTVPQEAPESTLPQKDRQPNTVRSGFRNMVANPVRSRVAIRESVIYQTLVIGRIFNSDDSAGRRARRALDGRSRRRNHRLLNEIGRSSELATQVEKRLDRRSANFSSETDGSVCGLLSGGRSSLSSGQWRHQQTTERGAAGAASCRQARSQRAIVWWTPRRKEPRINGYVSPPRRIQPLTTSTKLCRYGEMELTVRADEAASVRIRSAMSFADEMALLQAKLKVAEAELAAERLRSERLRSANNATASPIGQQARGCSEMDRRLDCMSMLEGVLVVMPSQEALVLDWFADAEARLDSYCVPPKWRAGVIIPYLSVRARGCLAGLSGEQRKNYGVLKAVVLKGLRLASVEREPVVAAFRDGEYSESVGERSVALQNEAARESREDAVGVTYIASCISGDPQMSWRENVIAMGTSNELKEESVNQCTAAYIMQPQAVADSLACYELRPLAANTSVPIEALSASFRSSISISHPPFSVRSRQIVIVTRQNCEPVSFQDLKSEDSTRGPRVGDSSGLCRMSAIILIAVFGILSVMVAWFIFYQRGRQPEPMLCLTDDCRKHADHLTVHVNYSVPPCQDFKQHICSAWKPPIGHSDVFSTTRSIDTLIWGKSFGLFLDEAEHSSLVAKKPRAMFHACIAKRMDRQSEADGFLSFLDQRNLSWPKLPLPGRSALGVLIYLALHWRQYFWLALRFQTETGANSGKIRILMTSGNKDVLIYLATNYMRLQLSNNYHRYWMMHYKTMYGKRAPAPSAEQIDASGSVFARVLKLLLDAIMKGPKQPLQTRLSQIGRYTGRLTSSHWMEQLNVQVSDRFAFTGEEEVLVSDRLLLETIGQLFSQYNDSELIREMTWEFVQVHIAVVDAHGVAMTLGGRDNVEGYVRGFCAFIVDEIYRTLLDSLYVALRRTSDDGRLITVGLGSIIQKAIDKVKSSWLSDDSKRTVLEKYGAMRIGVWPPDILDESVARAYRCFPTRGKTFVLFWIAAQECRWRITGTSFERNTSSVYGLIASRLADYDYLTNTVHMAVTALTDPLYYTRGTRAMFYAGIGFLFATQMMKVQDMTGIKVLPNGSIVDRPWLETPDLGRFEDKRRCLGARAEGYLVPAISALEVTYAVFTEDGGVNFTRHPITNNMTEAQVFFSTVCEMTCHTEKNHWIPLADCNVLVQNSRHFADAYHCPPGSPMNPKRKCGFFD</sequence>
<dbReference type="Pfam" id="PF01431">
    <property type="entry name" value="Peptidase_M13"/>
    <property type="match status" value="1"/>
</dbReference>
<dbReference type="PANTHER" id="PTHR11733">
    <property type="entry name" value="ZINC METALLOPROTEASE FAMILY M13 NEPRILYSIN-RELATED"/>
    <property type="match status" value="1"/>
</dbReference>
<dbReference type="OrthoDB" id="6486468at2759"/>
<dbReference type="SUPFAM" id="SSF55486">
    <property type="entry name" value="Metalloproteases ('zincins'), catalytic domain"/>
    <property type="match status" value="1"/>
</dbReference>
<evidence type="ECO:0000256" key="2">
    <source>
        <dbReference type="SAM" id="MobiDB-lite"/>
    </source>
</evidence>
<dbReference type="InterPro" id="IPR024079">
    <property type="entry name" value="MetalloPept_cat_dom_sf"/>
</dbReference>
<dbReference type="GO" id="GO:0016485">
    <property type="term" value="P:protein processing"/>
    <property type="evidence" value="ECO:0007669"/>
    <property type="project" value="TreeGrafter"/>
</dbReference>
<evidence type="ECO:0000313" key="5">
    <source>
        <dbReference type="EMBL" id="KAH9367244.1"/>
    </source>
</evidence>
<evidence type="ECO:0000256" key="3">
    <source>
        <dbReference type="SAM" id="Phobius"/>
    </source>
</evidence>
<gene>
    <name evidence="5" type="ORF">HPB48_022406</name>
</gene>
<feature type="compositionally biased region" description="Low complexity" evidence="2">
    <location>
        <begin position="124"/>
        <end position="134"/>
    </location>
</feature>
<name>A0A9J6FZ02_HAELO</name>
<protein>
    <recommendedName>
        <fullName evidence="4">Peptidase M13 C-terminal domain-containing protein</fullName>
    </recommendedName>
</protein>